<gene>
    <name evidence="2" type="ORF">CU100_13800</name>
</gene>
<protein>
    <submittedName>
        <fullName evidence="2">NAD regulator</fullName>
    </submittedName>
</protein>
<dbReference type="Gene3D" id="1.10.10.10">
    <property type="entry name" value="Winged helix-like DNA-binding domain superfamily/Winged helix DNA-binding domain"/>
    <property type="match status" value="1"/>
</dbReference>
<dbReference type="FunFam" id="1.10.10.10:FF:000611">
    <property type="entry name" value="Transcriptional repressor of nicotinamide riboside utilization NrtR"/>
    <property type="match status" value="1"/>
</dbReference>
<dbReference type="SUPFAM" id="SSF46785">
    <property type="entry name" value="Winged helix' DNA-binding domain"/>
    <property type="match status" value="1"/>
</dbReference>
<accession>A0A2P7AWP7</accession>
<dbReference type="InterPro" id="IPR011213">
    <property type="entry name" value="NMN_biosyn"/>
</dbReference>
<dbReference type="Pfam" id="PF21906">
    <property type="entry name" value="WHD_NrtR"/>
    <property type="match status" value="1"/>
</dbReference>
<keyword evidence="3" id="KW-1185">Reference proteome</keyword>
<dbReference type="InterPro" id="IPR036390">
    <property type="entry name" value="WH_DNA-bd_sf"/>
</dbReference>
<dbReference type="AlphaFoldDB" id="A0A2P7AWP7"/>
<dbReference type="OrthoDB" id="9786141at2"/>
<dbReference type="PIRSF" id="PIRSF019423">
    <property type="entry name" value="NMN_biosyn"/>
    <property type="match status" value="1"/>
</dbReference>
<reference evidence="3" key="1">
    <citation type="submission" date="2017-11" db="EMBL/GenBank/DDBJ databases">
        <authorList>
            <person name="Kuznetsova I."/>
            <person name="Sazanova A."/>
            <person name="Chirak E."/>
            <person name="Safronova V."/>
            <person name="Willems A."/>
        </authorList>
    </citation>
    <scope>NUCLEOTIDE SEQUENCE [LARGE SCALE GENOMIC DNA]</scope>
    <source>
        <strain evidence="3">PEPV15</strain>
    </source>
</reference>
<sequence length="318" mass="35988">MTGAPNAVEINLSAAIVAVANNDPLILTTPSAEDPERDELPFGAFNPLLHRTFETGLREWVAEQTPLRLGYVEQLYTFGDRGRHKTAEDRDLHIVSVGYLALTRITADGDALRKSGARWRSWYSFLPWEDWRGGKPAMIDEAIRPALREWAGRSGLPARLSRFRLAFGDDGIVWDEERVLERYELLYEAGLVEEAARDGRSEGTHLSRMLGLSMSFDHRRILATAISRLRAKLKYRPVVFELMAPTFTLTALQETVEAISGRHLHKQNFRRLVETTELVEPTGEEQIQARGRPAALYRFRHDVLEERSVAGLRVGGRA</sequence>
<comment type="caution">
    <text evidence="2">The sequence shown here is derived from an EMBL/GenBank/DDBJ whole genome shotgun (WGS) entry which is preliminary data.</text>
</comment>
<dbReference type="RefSeq" id="WP_106717085.1">
    <property type="nucleotide sequence ID" value="NZ_JACHXT010000001.1"/>
</dbReference>
<dbReference type="InterPro" id="IPR054105">
    <property type="entry name" value="WHD_NrtR"/>
</dbReference>
<evidence type="ECO:0000259" key="1">
    <source>
        <dbReference type="Pfam" id="PF21906"/>
    </source>
</evidence>
<organism evidence="2 3">
    <name type="scientific">Phyllobacterium endophyticum</name>
    <dbReference type="NCBI Taxonomy" id="1149773"/>
    <lineage>
        <taxon>Bacteria</taxon>
        <taxon>Pseudomonadati</taxon>
        <taxon>Pseudomonadota</taxon>
        <taxon>Alphaproteobacteria</taxon>
        <taxon>Hyphomicrobiales</taxon>
        <taxon>Phyllobacteriaceae</taxon>
        <taxon>Phyllobacterium</taxon>
    </lineage>
</organism>
<name>A0A2P7AWP7_9HYPH</name>
<dbReference type="Gene3D" id="3.90.79.10">
    <property type="entry name" value="Nucleoside Triphosphate Pyrophosphohydrolase"/>
    <property type="match status" value="1"/>
</dbReference>
<evidence type="ECO:0000313" key="3">
    <source>
        <dbReference type="Proteomes" id="UP000241158"/>
    </source>
</evidence>
<proteinExistence type="predicted"/>
<dbReference type="Proteomes" id="UP000241158">
    <property type="component" value="Unassembled WGS sequence"/>
</dbReference>
<feature type="domain" description="NrtR DNA-binding winged helix" evidence="1">
    <location>
        <begin position="239"/>
        <end position="299"/>
    </location>
</feature>
<evidence type="ECO:0000313" key="2">
    <source>
        <dbReference type="EMBL" id="PSH58637.1"/>
    </source>
</evidence>
<dbReference type="SUPFAM" id="SSF55811">
    <property type="entry name" value="Nudix"/>
    <property type="match status" value="1"/>
</dbReference>
<dbReference type="InterPro" id="IPR015797">
    <property type="entry name" value="NUDIX_hydrolase-like_dom_sf"/>
</dbReference>
<dbReference type="EMBL" id="PGGN01000002">
    <property type="protein sequence ID" value="PSH58637.1"/>
    <property type="molecule type" value="Genomic_DNA"/>
</dbReference>
<dbReference type="InterPro" id="IPR036388">
    <property type="entry name" value="WH-like_DNA-bd_sf"/>
</dbReference>